<accession>A0A410WT34</accession>
<dbReference type="KEGG" id="pchi:PC41400_07370"/>
<dbReference type="OrthoDB" id="282886at2"/>
<name>A0A410WT34_9BACL</name>
<dbReference type="Gene3D" id="2.40.50.660">
    <property type="match status" value="1"/>
</dbReference>
<evidence type="ECO:0000313" key="4">
    <source>
        <dbReference type="Proteomes" id="UP000288943"/>
    </source>
</evidence>
<dbReference type="Proteomes" id="UP001527202">
    <property type="component" value="Unassembled WGS sequence"/>
</dbReference>
<keyword evidence="1" id="KW-0472">Membrane</keyword>
<keyword evidence="5" id="KW-1185">Reference proteome</keyword>
<evidence type="ECO:0000313" key="2">
    <source>
        <dbReference type="EMBL" id="MCY9595737.1"/>
    </source>
</evidence>
<dbReference type="GeneID" id="95374636"/>
<dbReference type="Proteomes" id="UP000288943">
    <property type="component" value="Chromosome"/>
</dbReference>
<reference evidence="2 5" key="2">
    <citation type="submission" date="2022-05" db="EMBL/GenBank/DDBJ databases">
        <title>Genome Sequencing of Bee-Associated Microbes.</title>
        <authorList>
            <person name="Dunlap C."/>
        </authorList>
    </citation>
    <scope>NUCLEOTIDE SEQUENCE [LARGE SCALE GENOMIC DNA]</scope>
    <source>
        <strain evidence="2 5">NRRL B-23120</strain>
    </source>
</reference>
<feature type="transmembrane region" description="Helical" evidence="1">
    <location>
        <begin position="15"/>
        <end position="39"/>
    </location>
</feature>
<proteinExistence type="predicted"/>
<evidence type="ECO:0000313" key="3">
    <source>
        <dbReference type="EMBL" id="QAV17492.1"/>
    </source>
</evidence>
<reference evidence="3 4" key="1">
    <citation type="submission" date="2018-01" db="EMBL/GenBank/DDBJ databases">
        <title>The whole genome sequencing and assembly of Paenibacillus chitinolyticus KCCM 41400 strain.</title>
        <authorList>
            <person name="Kim J.-Y."/>
            <person name="Park M.-K."/>
            <person name="Lee Y.-J."/>
            <person name="Yi H."/>
            <person name="Bahn Y.-S."/>
            <person name="Kim J.F."/>
            <person name="Lee D.-W."/>
        </authorList>
    </citation>
    <scope>NUCLEOTIDE SEQUENCE [LARGE SCALE GENOMIC DNA]</scope>
    <source>
        <strain evidence="3 4">KCCM 41400</strain>
    </source>
</reference>
<keyword evidence="1" id="KW-0812">Transmembrane</keyword>
<evidence type="ECO:0000313" key="5">
    <source>
        <dbReference type="Proteomes" id="UP001527202"/>
    </source>
</evidence>
<protein>
    <submittedName>
        <fullName evidence="3">DUF2500 domain-containing protein</fullName>
    </submittedName>
</protein>
<dbReference type="Pfam" id="PF10694">
    <property type="entry name" value="DUF2500"/>
    <property type="match status" value="1"/>
</dbReference>
<gene>
    <name evidence="2" type="ORF">M5X16_08125</name>
    <name evidence="3" type="ORF">PC41400_07370</name>
</gene>
<dbReference type="EMBL" id="JAMDMJ010000008">
    <property type="protein sequence ID" value="MCY9595737.1"/>
    <property type="molecule type" value="Genomic_DNA"/>
</dbReference>
<keyword evidence="1" id="KW-1133">Transmembrane helix</keyword>
<dbReference type="EMBL" id="CP026520">
    <property type="protein sequence ID" value="QAV17492.1"/>
    <property type="molecule type" value="Genomic_DNA"/>
</dbReference>
<dbReference type="RefSeq" id="WP_042229304.1">
    <property type="nucleotide sequence ID" value="NZ_CP026520.1"/>
</dbReference>
<sequence length="138" mass="15276">MININGIGFGDGPGMFGLVSALFPLVFIAILAFIAFTLVKSILQWNHNNKQPILTVEARVATKRTAVSHHHSASNESTHSHSTDTSYFVTFEVESGDRIEFRISGSEYGQLVEGDMGKLNFQGTRYLGFARHRVVSYP</sequence>
<dbReference type="AlphaFoldDB" id="A0A410WT34"/>
<organism evidence="3 4">
    <name type="scientific">Paenibacillus chitinolyticus</name>
    <dbReference type="NCBI Taxonomy" id="79263"/>
    <lineage>
        <taxon>Bacteria</taxon>
        <taxon>Bacillati</taxon>
        <taxon>Bacillota</taxon>
        <taxon>Bacilli</taxon>
        <taxon>Bacillales</taxon>
        <taxon>Paenibacillaceae</taxon>
        <taxon>Paenibacillus</taxon>
    </lineage>
</organism>
<evidence type="ECO:0000256" key="1">
    <source>
        <dbReference type="SAM" id="Phobius"/>
    </source>
</evidence>
<dbReference type="InterPro" id="IPR019635">
    <property type="entry name" value="DUF2500"/>
</dbReference>